<dbReference type="InterPro" id="IPR004919">
    <property type="entry name" value="GmrSD_N"/>
</dbReference>
<sequence>MDFTVQPIKISDLLSKKTYLIPRYQREYSWNSKELIDFWNDILGQLTEQEGDIKTSEYFFGTIILIGDMIQPNKPIEIVDGQQRMTTFTIFLSALSASFLDIRETLANKVWDYVIAENDDGEEFVILKNDTAGSYFADKIQKRLYVNDNGNFQDYYKNYQHILNREKNEDDLTDEERCIKYAYEFFIEKLRENNLKDILEKYNLSHEELLKLLRDQLLNSQVIYISSQQEESVNVIFENINSKGKSLSSLDMIKNEIFSVEDKIVPKDDARETWKNITDNLSKFKGPISKEKFYRYYWISRNSNSTESELYKNFKKKINKNDYLEFLQQLEKSSELYVKVFNKDEDLFKKHNWSDKDIKRFNYSITCLTDYFSIQQSQLLILVLCERYNVIDPKKPKIKKKILIGFIKSLENFHYLYNAITSSPNNKLETRYANTARKIYKASNEELPKILEDFKKELFALLPSREKFVDNFGKLSYQKETRSKKDKKSNLITKYSLRRFEEIVGGNESLLGYSIEHIIPESKDNPDKVNNIGNMILLEEHLNNLADDKSVKEKEVIYKNSRYSNVKLFLDTFKKDGVIQFNEDDFAQRRKYMAEFLYDHISNELK</sequence>
<evidence type="ECO:0000259" key="1">
    <source>
        <dbReference type="Pfam" id="PF03235"/>
    </source>
</evidence>
<evidence type="ECO:0000313" key="4">
    <source>
        <dbReference type="Proteomes" id="UP000280509"/>
    </source>
</evidence>
<protein>
    <submittedName>
        <fullName evidence="3">DUF262 domain-containing protein</fullName>
    </submittedName>
</protein>
<dbReference type="Pfam" id="PF07510">
    <property type="entry name" value="GmrSD_C"/>
    <property type="match status" value="1"/>
</dbReference>
<evidence type="ECO:0000259" key="2">
    <source>
        <dbReference type="Pfam" id="PF07510"/>
    </source>
</evidence>
<organism evidence="3 4">
    <name type="scientific">Streptococcus chosunensis</name>
    <dbReference type="NCBI Taxonomy" id="2707003"/>
    <lineage>
        <taxon>Bacteria</taxon>
        <taxon>Bacillati</taxon>
        <taxon>Bacillota</taxon>
        <taxon>Bacilli</taxon>
        <taxon>Lactobacillales</taxon>
        <taxon>Streptococcaceae</taxon>
        <taxon>Streptococcus</taxon>
        <taxon>Streptococcus mitis group</taxon>
    </lineage>
</organism>
<keyword evidence="4" id="KW-1185">Reference proteome</keyword>
<dbReference type="RefSeq" id="WP_120718829.1">
    <property type="nucleotide sequence ID" value="NZ_RBCK01000001.1"/>
</dbReference>
<proteinExistence type="predicted"/>
<dbReference type="PANTHER" id="PTHR35149:SF2">
    <property type="entry name" value="DUF262 DOMAIN-CONTAINING PROTEIN"/>
    <property type="match status" value="1"/>
</dbReference>
<reference evidence="3 4" key="1">
    <citation type="submission" date="2018-09" db="EMBL/GenBank/DDBJ databases">
        <title>Draft genome sequence of Streptococcus sp. KCOM 1699 (=ChDC B353).</title>
        <authorList>
            <person name="Kook J.-K."/>
            <person name="Park S.-N."/>
            <person name="Lim Y.K."/>
        </authorList>
    </citation>
    <scope>NUCLEOTIDE SEQUENCE [LARGE SCALE GENOMIC DNA]</scope>
    <source>
        <strain evidence="3 4">ChDC B353</strain>
    </source>
</reference>
<feature type="domain" description="GmrSD restriction endonucleases N-terminal" evidence="1">
    <location>
        <begin position="10"/>
        <end position="258"/>
    </location>
</feature>
<dbReference type="InterPro" id="IPR011089">
    <property type="entry name" value="GmrSD_C"/>
</dbReference>
<comment type="caution">
    <text evidence="3">The sequence shown here is derived from an EMBL/GenBank/DDBJ whole genome shotgun (WGS) entry which is preliminary data.</text>
</comment>
<dbReference type="AlphaFoldDB" id="A0A3B0BMR3"/>
<name>A0A3B0BMR3_9STRE</name>
<dbReference type="EMBL" id="RBCK01000001">
    <property type="protein sequence ID" value="RKN73674.1"/>
    <property type="molecule type" value="Genomic_DNA"/>
</dbReference>
<accession>A0A3B0BMR3</accession>
<evidence type="ECO:0000313" key="3">
    <source>
        <dbReference type="EMBL" id="RKN73674.1"/>
    </source>
</evidence>
<dbReference type="Proteomes" id="UP000280509">
    <property type="component" value="Unassembled WGS sequence"/>
</dbReference>
<feature type="domain" description="GmrSD restriction endonucleases C-terminal" evidence="2">
    <location>
        <begin position="480"/>
        <end position="595"/>
    </location>
</feature>
<gene>
    <name evidence="3" type="ORF">D7D54_03575</name>
</gene>
<dbReference type="Pfam" id="PF03235">
    <property type="entry name" value="GmrSD_N"/>
    <property type="match status" value="1"/>
</dbReference>
<dbReference type="PANTHER" id="PTHR35149">
    <property type="entry name" value="SLL5132 PROTEIN"/>
    <property type="match status" value="1"/>
</dbReference>